<organism evidence="1 2">
    <name type="scientific">Segatella copri DSM 18205</name>
    <dbReference type="NCBI Taxonomy" id="537011"/>
    <lineage>
        <taxon>Bacteria</taxon>
        <taxon>Pseudomonadati</taxon>
        <taxon>Bacteroidota</taxon>
        <taxon>Bacteroidia</taxon>
        <taxon>Bacteroidales</taxon>
        <taxon>Prevotellaceae</taxon>
        <taxon>Segatella</taxon>
    </lineage>
</organism>
<evidence type="ECO:0000313" key="2">
    <source>
        <dbReference type="Proteomes" id="UP000004477"/>
    </source>
</evidence>
<accession>D1PFA6</accession>
<dbReference type="HOGENOM" id="CLU_2668001_0_0_10"/>
<dbReference type="PaxDb" id="537011-PREVCOP_05913"/>
<dbReference type="EMBL" id="ACBX02000034">
    <property type="protein sequence ID" value="EFB34648.1"/>
    <property type="molecule type" value="Genomic_DNA"/>
</dbReference>
<protein>
    <submittedName>
        <fullName evidence="1">Uncharacterized protein</fullName>
    </submittedName>
</protein>
<keyword evidence="2" id="KW-1185">Reference proteome</keyword>
<proteinExistence type="predicted"/>
<sequence>MITGATAPPTIVMISNEEASSVFVPASLNASEKIVGNMMLSPRYRAKNAMRDKVAEGGFVLGVVELHIAQSIIIN</sequence>
<reference evidence="1" key="1">
    <citation type="submission" date="2009-11" db="EMBL/GenBank/DDBJ databases">
        <authorList>
            <person name="Weinstock G."/>
            <person name="Sodergren E."/>
            <person name="Clifton S."/>
            <person name="Fulton L."/>
            <person name="Fulton B."/>
            <person name="Courtney L."/>
            <person name="Fronick C."/>
            <person name="Harrison M."/>
            <person name="Strong C."/>
            <person name="Farmer C."/>
            <person name="Delahaunty K."/>
            <person name="Markovic C."/>
            <person name="Hall O."/>
            <person name="Minx P."/>
            <person name="Tomlinson C."/>
            <person name="Mitreva M."/>
            <person name="Nelson J."/>
            <person name="Hou S."/>
            <person name="Wollam A."/>
            <person name="Pepin K.H."/>
            <person name="Johnson M."/>
            <person name="Bhonagiri V."/>
            <person name="Nash W.E."/>
            <person name="Warren W."/>
            <person name="Chinwalla A."/>
            <person name="Mardis E.R."/>
            <person name="Wilson R.K."/>
        </authorList>
    </citation>
    <scope>NUCLEOTIDE SEQUENCE [LARGE SCALE GENOMIC DNA]</scope>
    <source>
        <strain evidence="1">DSM 18205</strain>
    </source>
</reference>
<gene>
    <name evidence="1" type="ORF">PREVCOP_05913</name>
</gene>
<name>D1PFA6_9BACT</name>
<dbReference type="Proteomes" id="UP000004477">
    <property type="component" value="Unassembled WGS sequence"/>
</dbReference>
<comment type="caution">
    <text evidence="1">The sequence shown here is derived from an EMBL/GenBank/DDBJ whole genome shotgun (WGS) entry which is preliminary data.</text>
</comment>
<evidence type="ECO:0000313" key="1">
    <source>
        <dbReference type="EMBL" id="EFB34648.1"/>
    </source>
</evidence>
<dbReference type="AlphaFoldDB" id="D1PFA6"/>